<accession>A0AAN5BUT2</accession>
<feature type="region of interest" description="Disordered" evidence="2">
    <location>
        <begin position="189"/>
        <end position="208"/>
    </location>
</feature>
<evidence type="ECO:0000313" key="3">
    <source>
        <dbReference type="EMBL" id="GMG25829.1"/>
    </source>
</evidence>
<proteinExistence type="predicted"/>
<evidence type="ECO:0000313" key="4">
    <source>
        <dbReference type="Proteomes" id="UP001165205"/>
    </source>
</evidence>
<feature type="compositionally biased region" description="Basic residues" evidence="2">
    <location>
        <begin position="192"/>
        <end position="201"/>
    </location>
</feature>
<dbReference type="Proteomes" id="UP001165205">
    <property type="component" value="Unassembled WGS sequence"/>
</dbReference>
<dbReference type="Gene3D" id="1.10.287.1060">
    <property type="entry name" value="ESAT-6-like"/>
    <property type="match status" value="1"/>
</dbReference>
<evidence type="ECO:0000256" key="1">
    <source>
        <dbReference type="SAM" id="Coils"/>
    </source>
</evidence>
<feature type="coiled-coil region" evidence="1">
    <location>
        <begin position="21"/>
        <end position="51"/>
    </location>
</feature>
<evidence type="ECO:0000256" key="2">
    <source>
        <dbReference type="SAM" id="MobiDB-lite"/>
    </source>
</evidence>
<gene>
    <name evidence="3" type="ORF">Aory04_000277800</name>
</gene>
<protein>
    <submittedName>
        <fullName evidence="3">Unnamed protein product</fullName>
    </submittedName>
</protein>
<sequence length="242" mass="27247">MWSWFGGSAAQKRKDAPKDAILKLREQLDMLQKREKHLENLMEEQDAVARKNVTTNKNGMGLSLFLYRYNVRVPILDIPSSMALLGTNATDGDCRDQLREQHQLSEEIAQAITNTQIGDQADETELDAELEGLEQEAMDERMLHTGTVPVADQLNRLPAAANGERKSPLSEIDLSPRKPSNLILNYSQRQIKGTRGRRRGSRTGEAARGDGYGINHVTLFYSIFPELSSFLTLLAHSIRYNH</sequence>
<dbReference type="AlphaFoldDB" id="A0AAN5BUT2"/>
<dbReference type="EMBL" id="BSYA01000021">
    <property type="protein sequence ID" value="GMG25829.1"/>
    <property type="molecule type" value="Genomic_DNA"/>
</dbReference>
<name>A0AAN5BUT2_ASPOZ</name>
<comment type="caution">
    <text evidence="3">The sequence shown here is derived from an EMBL/GenBank/DDBJ whole genome shotgun (WGS) entry which is preliminary data.</text>
</comment>
<reference evidence="3" key="1">
    <citation type="submission" date="2023-04" db="EMBL/GenBank/DDBJ databases">
        <title>Aspergillus oryzae NBRC 4228.</title>
        <authorList>
            <person name="Ichikawa N."/>
            <person name="Sato H."/>
            <person name="Tonouchi N."/>
        </authorList>
    </citation>
    <scope>NUCLEOTIDE SEQUENCE</scope>
    <source>
        <strain evidence="3">NBRC 4228</strain>
    </source>
</reference>
<organism evidence="3 4">
    <name type="scientific">Aspergillus oryzae</name>
    <name type="common">Yellow koji mold</name>
    <dbReference type="NCBI Taxonomy" id="5062"/>
    <lineage>
        <taxon>Eukaryota</taxon>
        <taxon>Fungi</taxon>
        <taxon>Dikarya</taxon>
        <taxon>Ascomycota</taxon>
        <taxon>Pezizomycotina</taxon>
        <taxon>Eurotiomycetes</taxon>
        <taxon>Eurotiomycetidae</taxon>
        <taxon>Eurotiales</taxon>
        <taxon>Aspergillaceae</taxon>
        <taxon>Aspergillus</taxon>
        <taxon>Aspergillus subgen. Circumdati</taxon>
    </lineage>
</organism>
<keyword evidence="1" id="KW-0175">Coiled coil</keyword>